<reference evidence="4 5" key="1">
    <citation type="submission" date="2023-07" db="EMBL/GenBank/DDBJ databases">
        <title>Comparative genomics of wheat-associated soil bacteria to identify genetic determinants of phenazine resistance.</title>
        <authorList>
            <person name="Mouncey N."/>
        </authorList>
    </citation>
    <scope>NUCLEOTIDE SEQUENCE [LARGE SCALE GENOMIC DNA]</scope>
    <source>
        <strain evidence="4 5">W4I11</strain>
    </source>
</reference>
<comment type="caution">
    <text evidence="4">The sequence shown here is derived from an EMBL/GenBank/DDBJ whole genome shotgun (WGS) entry which is preliminary data.</text>
</comment>
<dbReference type="InterPro" id="IPR036390">
    <property type="entry name" value="WH_DNA-bd_sf"/>
</dbReference>
<dbReference type="InterPro" id="IPR016181">
    <property type="entry name" value="Acyl_CoA_acyltransferase"/>
</dbReference>
<dbReference type="EMBL" id="JAUSZT010000003">
    <property type="protein sequence ID" value="MDQ0998356.1"/>
    <property type="molecule type" value="Genomic_DNA"/>
</dbReference>
<feature type="domain" description="N-acetyltransferase" evidence="3">
    <location>
        <begin position="155"/>
        <end position="312"/>
    </location>
</feature>
<dbReference type="Proteomes" id="UP001237780">
    <property type="component" value="Unassembled WGS sequence"/>
</dbReference>
<dbReference type="PANTHER" id="PTHR13947:SF37">
    <property type="entry name" value="LD18367P"/>
    <property type="match status" value="1"/>
</dbReference>
<evidence type="ECO:0000259" key="3">
    <source>
        <dbReference type="PROSITE" id="PS51186"/>
    </source>
</evidence>
<sequence length="317" mass="34537">MSILPDTAQIRNSSRRIVRELGFMRPTLAGTNLAPSSVHALIEIGRNDTLTAAELCAVLDLEKSSVSRMVRKLVLSGELIEQPNGQDARSKVLSLTSKGHNTLAAINAFADDVVSSALGSHSAAVQEKVRDGLAAYADALEQRRAGKVPQSSPAISIQSGYQPGIIGRCAEMHGCYYARTNSFGHFFEGKVATGIAEFSGRLERPVNQIWAAVDVEKIVGTVAIDGEDLGNNVAHLRWFIMEDGYRGAGIGRQLLNKAISFCIEQRFSEIQLWTFKGLDAARRLYEAHGFVLVEEEPGGQWGKEVLEQRFVRKIVGA</sequence>
<dbReference type="InterPro" id="IPR050769">
    <property type="entry name" value="NAT_camello-type"/>
</dbReference>
<dbReference type="Pfam" id="PF12802">
    <property type="entry name" value="MarR_2"/>
    <property type="match status" value="1"/>
</dbReference>
<dbReference type="CDD" id="cd04301">
    <property type="entry name" value="NAT_SF"/>
    <property type="match status" value="1"/>
</dbReference>
<accession>A0ABU0SC78</accession>
<dbReference type="Gene3D" id="1.10.10.10">
    <property type="entry name" value="Winged helix-like DNA-binding domain superfamily/Winged helix DNA-binding domain"/>
    <property type="match status" value="1"/>
</dbReference>
<dbReference type="PANTHER" id="PTHR13947">
    <property type="entry name" value="GNAT FAMILY N-ACETYLTRANSFERASE"/>
    <property type="match status" value="1"/>
</dbReference>
<evidence type="ECO:0000313" key="4">
    <source>
        <dbReference type="EMBL" id="MDQ0998356.1"/>
    </source>
</evidence>
<proteinExistence type="predicted"/>
<gene>
    <name evidence="4" type="ORF">QFZ34_003538</name>
</gene>
<dbReference type="InterPro" id="IPR000835">
    <property type="entry name" value="HTH_MarR-typ"/>
</dbReference>
<evidence type="ECO:0000313" key="5">
    <source>
        <dbReference type="Proteomes" id="UP001237780"/>
    </source>
</evidence>
<keyword evidence="1" id="KW-0808">Transferase</keyword>
<dbReference type="SUPFAM" id="SSF46785">
    <property type="entry name" value="Winged helix' DNA-binding domain"/>
    <property type="match status" value="1"/>
</dbReference>
<dbReference type="Pfam" id="PF00583">
    <property type="entry name" value="Acetyltransf_1"/>
    <property type="match status" value="1"/>
</dbReference>
<dbReference type="SMART" id="SM00347">
    <property type="entry name" value="HTH_MARR"/>
    <property type="match status" value="1"/>
</dbReference>
<dbReference type="PROSITE" id="PS50995">
    <property type="entry name" value="HTH_MARR_2"/>
    <property type="match status" value="1"/>
</dbReference>
<evidence type="ECO:0000256" key="1">
    <source>
        <dbReference type="ARBA" id="ARBA00022679"/>
    </source>
</evidence>
<dbReference type="GO" id="GO:0003677">
    <property type="term" value="F:DNA binding"/>
    <property type="evidence" value="ECO:0007669"/>
    <property type="project" value="UniProtKB-KW"/>
</dbReference>
<dbReference type="Gene3D" id="3.40.630.30">
    <property type="match status" value="1"/>
</dbReference>
<dbReference type="SUPFAM" id="SSF55729">
    <property type="entry name" value="Acyl-CoA N-acyltransferases (Nat)"/>
    <property type="match status" value="1"/>
</dbReference>
<protein>
    <submittedName>
        <fullName evidence="4">DNA-binding MarR family transcriptional regulator/GNAT superfamily N-acetyltransferase</fullName>
    </submittedName>
</protein>
<dbReference type="InterPro" id="IPR036388">
    <property type="entry name" value="WH-like_DNA-bd_sf"/>
</dbReference>
<dbReference type="InterPro" id="IPR000182">
    <property type="entry name" value="GNAT_dom"/>
</dbReference>
<keyword evidence="4" id="KW-0238">DNA-binding</keyword>
<keyword evidence="5" id="KW-1185">Reference proteome</keyword>
<feature type="domain" description="HTH marR-type" evidence="2">
    <location>
        <begin position="1"/>
        <end position="138"/>
    </location>
</feature>
<organism evidence="4 5">
    <name type="scientific">Phyllobacterium ifriqiyense</name>
    <dbReference type="NCBI Taxonomy" id="314238"/>
    <lineage>
        <taxon>Bacteria</taxon>
        <taxon>Pseudomonadati</taxon>
        <taxon>Pseudomonadota</taxon>
        <taxon>Alphaproteobacteria</taxon>
        <taxon>Hyphomicrobiales</taxon>
        <taxon>Phyllobacteriaceae</taxon>
        <taxon>Phyllobacterium</taxon>
    </lineage>
</organism>
<dbReference type="PROSITE" id="PS51186">
    <property type="entry name" value="GNAT"/>
    <property type="match status" value="1"/>
</dbReference>
<evidence type="ECO:0000259" key="2">
    <source>
        <dbReference type="PROSITE" id="PS50995"/>
    </source>
</evidence>
<name>A0ABU0SC78_9HYPH</name>